<keyword evidence="2" id="KW-1185">Reference proteome</keyword>
<gene>
    <name evidence="1" type="ordered locus">TOL2_C14180</name>
</gene>
<dbReference type="STRING" id="651182.TOL2_C14180"/>
<dbReference type="KEGG" id="dto:TOL2_C14180"/>
<evidence type="ECO:0000313" key="1">
    <source>
        <dbReference type="EMBL" id="CCK79581.1"/>
    </source>
</evidence>
<accession>K0NES0</accession>
<evidence type="ECO:0000313" key="2">
    <source>
        <dbReference type="Proteomes" id="UP000007347"/>
    </source>
</evidence>
<dbReference type="RefSeq" id="WP_014956928.1">
    <property type="nucleotide sequence ID" value="NC_018645.1"/>
</dbReference>
<dbReference type="EMBL" id="FO203503">
    <property type="protein sequence ID" value="CCK79581.1"/>
    <property type="molecule type" value="Genomic_DNA"/>
</dbReference>
<proteinExistence type="predicted"/>
<name>K0NES0_DESTT</name>
<reference evidence="1 2" key="1">
    <citation type="journal article" date="2013" name="Environ. Microbiol.">
        <title>Complete genome, catabolic sub-proteomes and key-metabolites of Desulfobacula toluolica Tol2, a marine, aromatic compound-degrading, sulfate-reducing bacterium.</title>
        <authorList>
            <person name="Wohlbrand L."/>
            <person name="Jacob J.H."/>
            <person name="Kube M."/>
            <person name="Mussmann M."/>
            <person name="Jarling R."/>
            <person name="Beck A."/>
            <person name="Amann R."/>
            <person name="Wilkes H."/>
            <person name="Reinhardt R."/>
            <person name="Rabus R."/>
        </authorList>
    </citation>
    <scope>NUCLEOTIDE SEQUENCE [LARGE SCALE GENOMIC DNA]</scope>
    <source>
        <strain evidence="2">DSM 7467 / Tol2</strain>
    </source>
</reference>
<dbReference type="Pfam" id="PF07277">
    <property type="entry name" value="SapC"/>
    <property type="match status" value="1"/>
</dbReference>
<sequence>MFKQLIPLNAETHRDLLFSPNQSFDFAREQVMLPLVASELNKVAREMAIVFPLEGGVPQALVGVDAGHNLYINQSGYWLGRYIPAQLRRYPFALTEVDATSEQLAEHGRRFALQVDIASAHLNQTGGQRLFEENGHPTKLLKKVQRILMHIRADNERTVAMVAELESLDLLVPQYLKINPDSGNPRVISGFRLVDTQAFAKLTPDQLGGLHTSGSLALIYAHFISLSNLEDGCLAKQAANRGTQTVEKDEIDLEKIFGSFNDTLKFDF</sequence>
<dbReference type="Proteomes" id="UP000007347">
    <property type="component" value="Chromosome"/>
</dbReference>
<dbReference type="HOGENOM" id="CLU_074824_1_1_7"/>
<dbReference type="OrthoDB" id="9806524at2"/>
<dbReference type="AlphaFoldDB" id="K0NES0"/>
<organism evidence="1 2">
    <name type="scientific">Desulfobacula toluolica (strain DSM 7467 / Tol2)</name>
    <dbReference type="NCBI Taxonomy" id="651182"/>
    <lineage>
        <taxon>Bacteria</taxon>
        <taxon>Pseudomonadati</taxon>
        <taxon>Thermodesulfobacteriota</taxon>
        <taxon>Desulfobacteria</taxon>
        <taxon>Desulfobacterales</taxon>
        <taxon>Desulfobacteraceae</taxon>
        <taxon>Desulfobacula</taxon>
    </lineage>
</organism>
<protein>
    <submittedName>
        <fullName evidence="1">SapC family protein</fullName>
    </submittedName>
</protein>
<dbReference type="InterPro" id="IPR010836">
    <property type="entry name" value="SapC"/>
</dbReference>